<dbReference type="SUPFAM" id="SSF53686">
    <property type="entry name" value="Tryptophan synthase beta subunit-like PLP-dependent enzymes"/>
    <property type="match status" value="1"/>
</dbReference>
<dbReference type="GO" id="GO:0019148">
    <property type="term" value="F:D-cysteine desulfhydrase activity"/>
    <property type="evidence" value="ECO:0007669"/>
    <property type="project" value="TreeGrafter"/>
</dbReference>
<dbReference type="EMBL" id="CP060139">
    <property type="protein sequence ID" value="QNR25346.1"/>
    <property type="molecule type" value="Genomic_DNA"/>
</dbReference>
<comment type="similarity">
    <text evidence="2">Belongs to the ACC deaminase/D-cysteine desulfhydrase family.</text>
</comment>
<dbReference type="Proteomes" id="UP000516305">
    <property type="component" value="Chromosome"/>
</dbReference>
<sequence>MELSINTLNSKEEFLLNHHGVDVFLKRDDQIHPEISGNKWRKLKYHLEKFYLGDYRQILSFGGAFSNHLAALAALGKLAEIPTYAMVRGEEAGDSPTLEYCSAQGMEWEAISRKDYSLKENPEFLEALQELRPGLYILPEGGKGVPALKGCAEIIDELEGTYDCIALAAGTGTTAAGLLAHPKAPKIRVYAALKGGSFLKPAIAQYLQEYQSEYGLAPIPRDLLIRKLDLVTDYHFGGFAKINQELVQFMNETYRKYQLKLDPVYTSKLLFGLLKDIEAGHFKAGSRVLVLHSGGLQGIAGMNRRLAKKSEELIAYD</sequence>
<evidence type="ECO:0000256" key="4">
    <source>
        <dbReference type="PIRSR" id="PIRSR006278-1"/>
    </source>
</evidence>
<keyword evidence="3 5" id="KW-0663">Pyridoxal phosphate</keyword>
<dbReference type="Gene3D" id="3.40.50.1100">
    <property type="match status" value="2"/>
</dbReference>
<accession>A0A7H0VHZ8</accession>
<comment type="cofactor">
    <cofactor evidence="1">
        <name>pyridoxal 5'-phosphate</name>
        <dbReference type="ChEBI" id="CHEBI:597326"/>
    </cofactor>
</comment>
<protein>
    <submittedName>
        <fullName evidence="7">Pyridoxal-phosphate dependent enzyme</fullName>
    </submittedName>
</protein>
<dbReference type="InterPro" id="IPR001926">
    <property type="entry name" value="TrpB-like_PALP"/>
</dbReference>
<proteinExistence type="inferred from homology"/>
<evidence type="ECO:0000259" key="6">
    <source>
        <dbReference type="Pfam" id="PF00291"/>
    </source>
</evidence>
<dbReference type="InterPro" id="IPR036052">
    <property type="entry name" value="TrpB-like_PALP_sf"/>
</dbReference>
<dbReference type="PIRSF" id="PIRSF006278">
    <property type="entry name" value="ACCD_DCysDesulf"/>
    <property type="match status" value="1"/>
</dbReference>
<reference evidence="7 8" key="1">
    <citation type="submission" date="2020-08" db="EMBL/GenBank/DDBJ databases">
        <title>Croceimicrobium hydrocarbonivorans gen. nov., sp. nov., a novel marine bacterium isolated from a bacterial consortium that degrades polyethylene terephthalate.</title>
        <authorList>
            <person name="Liu R."/>
        </authorList>
    </citation>
    <scope>NUCLEOTIDE SEQUENCE [LARGE SCALE GENOMIC DNA]</scope>
    <source>
        <strain evidence="7 8">A20-9</strain>
    </source>
</reference>
<evidence type="ECO:0000256" key="5">
    <source>
        <dbReference type="PIRSR" id="PIRSR006278-2"/>
    </source>
</evidence>
<name>A0A7H0VHZ8_9FLAO</name>
<evidence type="ECO:0000256" key="1">
    <source>
        <dbReference type="ARBA" id="ARBA00001933"/>
    </source>
</evidence>
<feature type="domain" description="Tryptophan synthase beta chain-like PALP" evidence="6">
    <location>
        <begin position="15"/>
        <end position="294"/>
    </location>
</feature>
<evidence type="ECO:0000256" key="2">
    <source>
        <dbReference type="ARBA" id="ARBA00008639"/>
    </source>
</evidence>
<evidence type="ECO:0000313" key="7">
    <source>
        <dbReference type="EMBL" id="QNR25346.1"/>
    </source>
</evidence>
<gene>
    <name evidence="7" type="ORF">H4K34_05760</name>
</gene>
<feature type="active site" description="Nucleophile" evidence="4">
    <location>
        <position position="66"/>
    </location>
</feature>
<organism evidence="7 8">
    <name type="scientific">Croceimicrobium hydrocarbonivorans</name>
    <dbReference type="NCBI Taxonomy" id="2761580"/>
    <lineage>
        <taxon>Bacteria</taxon>
        <taxon>Pseudomonadati</taxon>
        <taxon>Bacteroidota</taxon>
        <taxon>Flavobacteriia</taxon>
        <taxon>Flavobacteriales</taxon>
        <taxon>Owenweeksiaceae</taxon>
        <taxon>Croceimicrobium</taxon>
    </lineage>
</organism>
<keyword evidence="8" id="KW-1185">Reference proteome</keyword>
<feature type="modified residue" description="N6-(pyridoxal phosphate)lysine" evidence="5">
    <location>
        <position position="39"/>
    </location>
</feature>
<evidence type="ECO:0000256" key="3">
    <source>
        <dbReference type="ARBA" id="ARBA00022898"/>
    </source>
</evidence>
<dbReference type="Pfam" id="PF00291">
    <property type="entry name" value="PALP"/>
    <property type="match status" value="1"/>
</dbReference>
<dbReference type="KEGG" id="chyd:H4K34_05760"/>
<dbReference type="InterPro" id="IPR027278">
    <property type="entry name" value="ACCD_DCysDesulf"/>
</dbReference>
<dbReference type="PANTHER" id="PTHR43780">
    <property type="entry name" value="1-AMINOCYCLOPROPANE-1-CARBOXYLATE DEAMINASE-RELATED"/>
    <property type="match status" value="1"/>
</dbReference>
<dbReference type="RefSeq" id="WP_210759873.1">
    <property type="nucleotide sequence ID" value="NZ_CP060139.1"/>
</dbReference>
<dbReference type="PANTHER" id="PTHR43780:SF2">
    <property type="entry name" value="1-AMINOCYCLOPROPANE-1-CARBOXYLATE DEAMINASE-RELATED"/>
    <property type="match status" value="1"/>
</dbReference>
<evidence type="ECO:0000313" key="8">
    <source>
        <dbReference type="Proteomes" id="UP000516305"/>
    </source>
</evidence>
<dbReference type="AlphaFoldDB" id="A0A7H0VHZ8"/>